<feature type="transmembrane region" description="Helical" evidence="1">
    <location>
        <begin position="350"/>
        <end position="369"/>
    </location>
</feature>
<reference evidence="4" key="1">
    <citation type="submission" date="2021-03" db="EMBL/GenBank/DDBJ databases">
        <title>Genomic Encyclopedia of Type Strains, Phase IV (KMG-IV): sequencing the most valuable type-strain genomes for metagenomic binning, comparative biology and taxonomic classification.</title>
        <authorList>
            <person name="Goeker M."/>
        </authorList>
    </citation>
    <scope>NUCLEOTIDE SEQUENCE</scope>
    <source>
        <strain evidence="4">DSM 107338</strain>
    </source>
</reference>
<feature type="transmembrane region" description="Helical" evidence="1">
    <location>
        <begin position="142"/>
        <end position="162"/>
    </location>
</feature>
<keyword evidence="1" id="KW-0472">Membrane</keyword>
<dbReference type="PANTHER" id="PTHR37810:SF9">
    <property type="entry name" value="MEMBRANE PROTEIN"/>
    <property type="match status" value="1"/>
</dbReference>
<protein>
    <submittedName>
        <fullName evidence="4">Membrane protein</fullName>
    </submittedName>
</protein>
<dbReference type="InterPro" id="IPR014574">
    <property type="entry name" value="UCP032908"/>
</dbReference>
<feature type="domain" description="DUF1648" evidence="2">
    <location>
        <begin position="150"/>
        <end position="198"/>
    </location>
</feature>
<feature type="transmembrane region" description="Helical" evidence="1">
    <location>
        <begin position="6"/>
        <end position="26"/>
    </location>
</feature>
<name>A0A9X0YWN2_9BACI</name>
<feature type="transmembrane region" description="Helical" evidence="1">
    <location>
        <begin position="191"/>
        <end position="211"/>
    </location>
</feature>
<proteinExistence type="predicted"/>
<dbReference type="EMBL" id="JAGGMB010000010">
    <property type="protein sequence ID" value="MBP2078695.1"/>
    <property type="molecule type" value="Genomic_DNA"/>
</dbReference>
<gene>
    <name evidence="4" type="ORF">J2Z64_002963</name>
</gene>
<evidence type="ECO:0000259" key="2">
    <source>
        <dbReference type="Pfam" id="PF07853"/>
    </source>
</evidence>
<feature type="transmembrane region" description="Helical" evidence="1">
    <location>
        <begin position="57"/>
        <end position="76"/>
    </location>
</feature>
<feature type="transmembrane region" description="Helical" evidence="1">
    <location>
        <begin position="82"/>
        <end position="103"/>
    </location>
</feature>
<dbReference type="PIRSF" id="PIRSF032908">
    <property type="entry name" value="UCP032908"/>
    <property type="match status" value="1"/>
</dbReference>
<dbReference type="InterPro" id="IPR012867">
    <property type="entry name" value="DUF1648"/>
</dbReference>
<dbReference type="AlphaFoldDB" id="A0A9X0YWN2"/>
<dbReference type="GO" id="GO:0009636">
    <property type="term" value="P:response to toxic substance"/>
    <property type="evidence" value="ECO:0007669"/>
    <property type="project" value="TreeGrafter"/>
</dbReference>
<sequence length="371" mass="42595">MSGFMIIIFLLILIPVFISTMFIPFWTRRTESFGVTIPEEIYQSLALKQMRKRYMRITGATGLIVTAIFLSIGILITLDENMFSILFSILIFGYLISSFLIYLKFHGEMKSLKEKKQWGQEKSQQVFVSIQFRSQKLNHSNLWFLISFIVTIGLIVLTLQSYQQIPDRIPLQYNFAGEVTNWAEKSYRSVLILPIMQLYLTLLFVFINTMIAKAKQQINADTPEESMRKNVIFRRRWSAYIIITGIALTLLFSLIQLSYFYPINQQLLVIVPLAFSVALIVGAIILSITTGQGGSRIKSDSNSSADATIMNRDDDTYWKLGILYFNREDPSLFLEKRFGVGWTINFARPLAWFILLGIIGLAFIIPFLLGT</sequence>
<evidence type="ECO:0000259" key="3">
    <source>
        <dbReference type="Pfam" id="PF19124"/>
    </source>
</evidence>
<comment type="caution">
    <text evidence="4">The sequence shown here is derived from an EMBL/GenBank/DDBJ whole genome shotgun (WGS) entry which is preliminary data.</text>
</comment>
<organism evidence="4 5">
    <name type="scientific">Oceanobacillus polygoni</name>
    <dbReference type="NCBI Taxonomy" id="1235259"/>
    <lineage>
        <taxon>Bacteria</taxon>
        <taxon>Bacillati</taxon>
        <taxon>Bacillota</taxon>
        <taxon>Bacilli</taxon>
        <taxon>Bacillales</taxon>
        <taxon>Bacillaceae</taxon>
        <taxon>Oceanobacillus</taxon>
    </lineage>
</organism>
<evidence type="ECO:0000313" key="4">
    <source>
        <dbReference type="EMBL" id="MBP2078695.1"/>
    </source>
</evidence>
<keyword evidence="1" id="KW-0812">Transmembrane</keyword>
<feature type="transmembrane region" description="Helical" evidence="1">
    <location>
        <begin position="237"/>
        <end position="261"/>
    </location>
</feature>
<dbReference type="InterPro" id="IPR043831">
    <property type="entry name" value="DUF5808"/>
</dbReference>
<dbReference type="Proteomes" id="UP001138793">
    <property type="component" value="Unassembled WGS sequence"/>
</dbReference>
<accession>A0A9X0YWN2</accession>
<feature type="transmembrane region" description="Helical" evidence="1">
    <location>
        <begin position="267"/>
        <end position="288"/>
    </location>
</feature>
<keyword evidence="5" id="KW-1185">Reference proteome</keyword>
<dbReference type="Pfam" id="PF07853">
    <property type="entry name" value="DUF1648"/>
    <property type="match status" value="1"/>
</dbReference>
<dbReference type="Pfam" id="PF19124">
    <property type="entry name" value="DUF5808"/>
    <property type="match status" value="1"/>
</dbReference>
<evidence type="ECO:0000256" key="1">
    <source>
        <dbReference type="SAM" id="Phobius"/>
    </source>
</evidence>
<keyword evidence="1" id="KW-1133">Transmembrane helix</keyword>
<feature type="domain" description="DUF5808" evidence="3">
    <location>
        <begin position="327"/>
        <end position="352"/>
    </location>
</feature>
<evidence type="ECO:0000313" key="5">
    <source>
        <dbReference type="Proteomes" id="UP001138793"/>
    </source>
</evidence>
<dbReference type="RefSeq" id="WP_245347786.1">
    <property type="nucleotide sequence ID" value="NZ_JAGGMB010000010.1"/>
</dbReference>
<dbReference type="PANTHER" id="PTHR37810">
    <property type="entry name" value="IMMUNITY PROTEIN SDPI"/>
    <property type="match status" value="1"/>
</dbReference>